<dbReference type="SMART" id="SM00343">
    <property type="entry name" value="ZnF_C2HC"/>
    <property type="match status" value="2"/>
</dbReference>
<dbReference type="GO" id="GO:0003676">
    <property type="term" value="F:nucleic acid binding"/>
    <property type="evidence" value="ECO:0007669"/>
    <property type="project" value="InterPro"/>
</dbReference>
<dbReference type="InterPro" id="IPR021109">
    <property type="entry name" value="Peptidase_aspartic_dom_sf"/>
</dbReference>
<dbReference type="EMBL" id="JANPWB010000003">
    <property type="protein sequence ID" value="KAJ1197135.1"/>
    <property type="molecule type" value="Genomic_DNA"/>
</dbReference>
<keyword evidence="1" id="KW-0863">Zinc-finger</keyword>
<keyword evidence="1" id="KW-0479">Metal-binding</keyword>
<keyword evidence="4" id="KW-1185">Reference proteome</keyword>
<proteinExistence type="predicted"/>
<dbReference type="SUPFAM" id="SSF50630">
    <property type="entry name" value="Acid proteases"/>
    <property type="match status" value="1"/>
</dbReference>
<keyword evidence="1" id="KW-0862">Zinc</keyword>
<name>A0AAV7V6K7_PLEWA</name>
<dbReference type="Gene3D" id="3.10.10.10">
    <property type="entry name" value="HIV Type 1 Reverse Transcriptase, subunit A, domain 1"/>
    <property type="match status" value="1"/>
</dbReference>
<comment type="caution">
    <text evidence="3">The sequence shown here is derived from an EMBL/GenBank/DDBJ whole genome shotgun (WGS) entry which is preliminary data.</text>
</comment>
<dbReference type="PANTHER" id="PTHR37984:SF9">
    <property type="entry name" value="INTEGRASE CATALYTIC DOMAIN-CONTAINING PROTEIN"/>
    <property type="match status" value="1"/>
</dbReference>
<dbReference type="SUPFAM" id="SSF57756">
    <property type="entry name" value="Retrovirus zinc finger-like domains"/>
    <property type="match status" value="1"/>
</dbReference>
<reference evidence="3" key="1">
    <citation type="journal article" date="2022" name="bioRxiv">
        <title>Sequencing and chromosome-scale assembly of the giantPleurodeles waltlgenome.</title>
        <authorList>
            <person name="Brown T."/>
            <person name="Elewa A."/>
            <person name="Iarovenko S."/>
            <person name="Subramanian E."/>
            <person name="Araus A.J."/>
            <person name="Petzold A."/>
            <person name="Susuki M."/>
            <person name="Suzuki K.-i.T."/>
            <person name="Hayashi T."/>
            <person name="Toyoda A."/>
            <person name="Oliveira C."/>
            <person name="Osipova E."/>
            <person name="Leigh N.D."/>
            <person name="Simon A."/>
            <person name="Yun M.H."/>
        </authorList>
    </citation>
    <scope>NUCLEOTIDE SEQUENCE</scope>
    <source>
        <strain evidence="3">20211129_DDA</strain>
        <tissue evidence="3">Liver</tissue>
    </source>
</reference>
<dbReference type="Proteomes" id="UP001066276">
    <property type="component" value="Chromosome 2_1"/>
</dbReference>
<dbReference type="SUPFAM" id="SSF56672">
    <property type="entry name" value="DNA/RNA polymerases"/>
    <property type="match status" value="1"/>
</dbReference>
<evidence type="ECO:0000256" key="1">
    <source>
        <dbReference type="PROSITE-ProRule" id="PRU00047"/>
    </source>
</evidence>
<evidence type="ECO:0000313" key="3">
    <source>
        <dbReference type="EMBL" id="KAJ1197135.1"/>
    </source>
</evidence>
<organism evidence="3 4">
    <name type="scientific">Pleurodeles waltl</name>
    <name type="common">Iberian ribbed newt</name>
    <dbReference type="NCBI Taxonomy" id="8319"/>
    <lineage>
        <taxon>Eukaryota</taxon>
        <taxon>Metazoa</taxon>
        <taxon>Chordata</taxon>
        <taxon>Craniata</taxon>
        <taxon>Vertebrata</taxon>
        <taxon>Euteleostomi</taxon>
        <taxon>Amphibia</taxon>
        <taxon>Batrachia</taxon>
        <taxon>Caudata</taxon>
        <taxon>Salamandroidea</taxon>
        <taxon>Salamandridae</taxon>
        <taxon>Pleurodelinae</taxon>
        <taxon>Pleurodeles</taxon>
    </lineage>
</organism>
<dbReference type="InterPro" id="IPR036875">
    <property type="entry name" value="Znf_CCHC_sf"/>
</dbReference>
<dbReference type="GO" id="GO:0008270">
    <property type="term" value="F:zinc ion binding"/>
    <property type="evidence" value="ECO:0007669"/>
    <property type="project" value="UniProtKB-KW"/>
</dbReference>
<accession>A0AAV7V6K7</accession>
<dbReference type="Gene3D" id="2.40.70.10">
    <property type="entry name" value="Acid Proteases"/>
    <property type="match status" value="1"/>
</dbReference>
<dbReference type="InterPro" id="IPR043502">
    <property type="entry name" value="DNA/RNA_pol_sf"/>
</dbReference>
<gene>
    <name evidence="3" type="ORF">NDU88_000997</name>
</gene>
<dbReference type="PROSITE" id="PS50158">
    <property type="entry name" value="ZF_CCHC"/>
    <property type="match status" value="1"/>
</dbReference>
<evidence type="ECO:0000259" key="2">
    <source>
        <dbReference type="PROSITE" id="PS50158"/>
    </source>
</evidence>
<dbReference type="PANTHER" id="PTHR37984">
    <property type="entry name" value="PROTEIN CBG26694"/>
    <property type="match status" value="1"/>
</dbReference>
<feature type="domain" description="CCHC-type" evidence="2">
    <location>
        <begin position="190"/>
        <end position="204"/>
    </location>
</feature>
<evidence type="ECO:0000313" key="4">
    <source>
        <dbReference type="Proteomes" id="UP001066276"/>
    </source>
</evidence>
<sequence length="512" mass="58183">MGDGHPSNVFDMSMQMLDIQFIPKTNLVLQRHKFFSRIQQKDEDIASYVASLRGLGLSCEFDHLLDSLIRDQLVRCTSDKRIREKLLMRDLNLEEAIQIGKRMENAAVWLQEMDVKSTQAEQGIVAEIKKKEEPRGAVRWNKSDKDDGGVRVNKVEKRKIQEWRVIKCYRCDAPGHIASNKMCAARNAICRNCGKRGHFVKVCKFKLDTDNKIVQEVQDICENIEDIILTVHGELVSHNCEEVSLQKIKKESTEALDKPHIQAMLDDVPVRLLVDSGSLFTLISKEVFESGWTNSLCKNLSTPDIKAVGNAGRRIELIGMCCMMISFKGRIIQGKVYITDSGTNLLGWRHQKDLGIILNPNANEPVSLTEEIDIGVVTESIKHGLVARYPEVFSSKLGLLRGFVHKIILKKNATPVVHKVRNVPNLMREPLKRELEKLLKEDIIEPIESSEWLAPVVVAPKEDGKIRLCIDLRDLNKCIWVDPQPLPNITEMLSVKAKGNTFRGLLQLWRRC</sequence>
<protein>
    <recommendedName>
        <fullName evidence="2">CCHC-type domain-containing protein</fullName>
    </recommendedName>
</protein>
<dbReference type="InterPro" id="IPR001878">
    <property type="entry name" value="Znf_CCHC"/>
</dbReference>
<dbReference type="InterPro" id="IPR050951">
    <property type="entry name" value="Retrovirus_Pol_polyprotein"/>
</dbReference>
<dbReference type="Pfam" id="PF00098">
    <property type="entry name" value="zf-CCHC"/>
    <property type="match status" value="1"/>
</dbReference>
<dbReference type="AlphaFoldDB" id="A0AAV7V6K7"/>
<dbReference type="Gene3D" id="4.10.60.10">
    <property type="entry name" value="Zinc finger, CCHC-type"/>
    <property type="match status" value="1"/>
</dbReference>